<feature type="compositionally biased region" description="Polar residues" evidence="1">
    <location>
        <begin position="27"/>
        <end position="36"/>
    </location>
</feature>
<keyword evidence="3" id="KW-1185">Reference proteome</keyword>
<dbReference type="EMBL" id="LSBJ02000004">
    <property type="protein sequence ID" value="OWT43027.1"/>
    <property type="molecule type" value="Genomic_DNA"/>
</dbReference>
<dbReference type="AlphaFoldDB" id="A0A219AQG3"/>
<evidence type="ECO:0000313" key="3">
    <source>
        <dbReference type="Proteomes" id="UP000078397"/>
    </source>
</evidence>
<dbReference type="Proteomes" id="UP000078397">
    <property type="component" value="Unassembled WGS sequence"/>
</dbReference>
<comment type="caution">
    <text evidence="2">The sequence shown here is derived from an EMBL/GenBank/DDBJ whole genome shotgun (WGS) entry which is preliminary data.</text>
</comment>
<evidence type="ECO:0000313" key="2">
    <source>
        <dbReference type="EMBL" id="OWT43027.1"/>
    </source>
</evidence>
<name>A0A219AQG3_METCM</name>
<reference evidence="2 3" key="1">
    <citation type="journal article" date="2016" name="PLoS Pathog.">
        <title>Biosynthesis of antibiotic leucinostatins in bio-control fungus Purpureocillium lilacinum and their inhibition on phytophthora revealed by genome mining.</title>
        <authorList>
            <person name="Wang G."/>
            <person name="Liu Z."/>
            <person name="Lin R."/>
            <person name="Li E."/>
            <person name="Mao Z."/>
            <person name="Ling J."/>
            <person name="Yang Y."/>
            <person name="Yin W.B."/>
            <person name="Xie B."/>
        </authorList>
    </citation>
    <scope>NUCLEOTIDE SEQUENCE [LARGE SCALE GENOMIC DNA]</scope>
    <source>
        <strain evidence="2">170</strain>
    </source>
</reference>
<proteinExistence type="predicted"/>
<dbReference type="RefSeq" id="XP_022285482.1">
    <property type="nucleotide sequence ID" value="XM_022429895.1"/>
</dbReference>
<organism evidence="2 3">
    <name type="scientific">Pochonia chlamydosporia 170</name>
    <dbReference type="NCBI Taxonomy" id="1380566"/>
    <lineage>
        <taxon>Eukaryota</taxon>
        <taxon>Fungi</taxon>
        <taxon>Dikarya</taxon>
        <taxon>Ascomycota</taxon>
        <taxon>Pezizomycotina</taxon>
        <taxon>Sordariomycetes</taxon>
        <taxon>Hypocreomycetidae</taxon>
        <taxon>Hypocreales</taxon>
        <taxon>Clavicipitaceae</taxon>
        <taxon>Pochonia</taxon>
    </lineage>
</organism>
<protein>
    <submittedName>
        <fullName evidence="2">Uncharacterized protein</fullName>
    </submittedName>
</protein>
<evidence type="ECO:0000256" key="1">
    <source>
        <dbReference type="SAM" id="MobiDB-lite"/>
    </source>
</evidence>
<sequence length="123" mass="13982">MYYNDMKESQLVGNEKNQPLQLEPPKESSQTSATKVSVISRPAVKFTTPPNYASPKTHVHGYVPALWRASILRGHQQMKRIKPQQQPLDRLARTSYPIHHVARFATSASLVRDTHRRDSQAHG</sequence>
<feature type="compositionally biased region" description="Polar residues" evidence="1">
    <location>
        <begin position="11"/>
        <end position="20"/>
    </location>
</feature>
<dbReference type="GeneID" id="33937089"/>
<dbReference type="KEGG" id="pchm:VFPPC_18252"/>
<gene>
    <name evidence="2" type="ORF">VFPPC_18252</name>
</gene>
<accession>A0A219AQG3</accession>
<feature type="region of interest" description="Disordered" evidence="1">
    <location>
        <begin position="1"/>
        <end position="36"/>
    </location>
</feature>